<dbReference type="InterPro" id="IPR037294">
    <property type="entry name" value="ABC_BtuC-like"/>
</dbReference>
<evidence type="ECO:0000313" key="9">
    <source>
        <dbReference type="EMBL" id="GLQ10487.1"/>
    </source>
</evidence>
<comment type="subcellular location">
    <subcellularLocation>
        <location evidence="1">Cell membrane</location>
        <topology evidence="1">Multi-pass membrane protein</topology>
    </subcellularLocation>
</comment>
<proteinExistence type="inferred from homology"/>
<evidence type="ECO:0000256" key="3">
    <source>
        <dbReference type="ARBA" id="ARBA00022448"/>
    </source>
</evidence>
<protein>
    <submittedName>
        <fullName evidence="9">Iron ABC transporter permease</fullName>
    </submittedName>
</protein>
<dbReference type="PANTHER" id="PTHR30472:SF24">
    <property type="entry name" value="FERRIC ENTEROBACTIN TRANSPORT SYSTEM PERMEASE PROTEIN FEPG"/>
    <property type="match status" value="1"/>
</dbReference>
<keyword evidence="4" id="KW-1003">Cell membrane</keyword>
<gene>
    <name evidence="9" type="ORF">GCM10007913_24190</name>
</gene>
<keyword evidence="6 8" id="KW-1133">Transmembrane helix</keyword>
<dbReference type="RefSeq" id="WP_284391115.1">
    <property type="nucleotide sequence ID" value="NZ_BSNG01000001.1"/>
</dbReference>
<evidence type="ECO:0000256" key="1">
    <source>
        <dbReference type="ARBA" id="ARBA00004651"/>
    </source>
</evidence>
<dbReference type="Pfam" id="PF01032">
    <property type="entry name" value="FecCD"/>
    <property type="match status" value="1"/>
</dbReference>
<feature type="transmembrane region" description="Helical" evidence="8">
    <location>
        <begin position="24"/>
        <end position="48"/>
    </location>
</feature>
<feature type="transmembrane region" description="Helical" evidence="8">
    <location>
        <begin position="262"/>
        <end position="286"/>
    </location>
</feature>
<accession>A0ABQ5UEH6</accession>
<dbReference type="SUPFAM" id="SSF81345">
    <property type="entry name" value="ABC transporter involved in vitamin B12 uptake, BtuC"/>
    <property type="match status" value="1"/>
</dbReference>
<dbReference type="InterPro" id="IPR000522">
    <property type="entry name" value="ABC_transptr_permease_BtuC"/>
</dbReference>
<feature type="transmembrane region" description="Helical" evidence="8">
    <location>
        <begin position="84"/>
        <end position="101"/>
    </location>
</feature>
<sequence length="356" mass="36765">MRSELASPRHWVLRDPREWVALKLPVRALVALVLLGVALLVVSALSLATGSYGVALGELMETLRGITISRAIDNVVWEFRFPRILTSALVGAMMALSGAALQNATRNGLADPSLVGVSQGAALAVVTLTVLMPDQSGALRPWAAFFGAILVALAVQGLSRTRQGGNTIRFILVGIGLSAFISSITSTMMTYGQIDRAMAALAWLSGSINAASWNDVWTLSAALAVLMAALLGISRTMSALRFGEATAVGLGAPVRLVRNVQLLIAVALAAVATSVVGPLGFVGLIAPHAAQRLAPAGIGLHLVLTAMIGALLVSGADLVGRAAFAPIQIPAGLLTALIGVPIFIALLLRSRATTTH</sequence>
<reference evidence="9" key="1">
    <citation type="journal article" date="2014" name="Int. J. Syst. Evol. Microbiol.">
        <title>Complete genome of a new Firmicutes species belonging to the dominant human colonic microbiota ('Ruminococcus bicirculans') reveals two chromosomes and a selective capacity to utilize plant glucans.</title>
        <authorList>
            <consortium name="NISC Comparative Sequencing Program"/>
            <person name="Wegmann U."/>
            <person name="Louis P."/>
            <person name="Goesmann A."/>
            <person name="Henrissat B."/>
            <person name="Duncan S.H."/>
            <person name="Flint H.J."/>
        </authorList>
    </citation>
    <scope>NUCLEOTIDE SEQUENCE</scope>
    <source>
        <strain evidence="9">NBRC 103855</strain>
    </source>
</reference>
<feature type="transmembrane region" description="Helical" evidence="8">
    <location>
        <begin position="113"/>
        <end position="133"/>
    </location>
</feature>
<dbReference type="CDD" id="cd06550">
    <property type="entry name" value="TM_ABC_iron-siderophores_like"/>
    <property type="match status" value="1"/>
</dbReference>
<keyword evidence="3" id="KW-0813">Transport</keyword>
<dbReference type="PANTHER" id="PTHR30472">
    <property type="entry name" value="FERRIC ENTEROBACTIN TRANSPORT SYSTEM PERMEASE PROTEIN"/>
    <property type="match status" value="1"/>
</dbReference>
<evidence type="ECO:0000313" key="10">
    <source>
        <dbReference type="Proteomes" id="UP001161406"/>
    </source>
</evidence>
<reference evidence="9" key="2">
    <citation type="submission" date="2023-01" db="EMBL/GenBank/DDBJ databases">
        <title>Draft genome sequence of Devosia yakushimensis strain NBRC 103855.</title>
        <authorList>
            <person name="Sun Q."/>
            <person name="Mori K."/>
        </authorList>
    </citation>
    <scope>NUCLEOTIDE SEQUENCE</scope>
    <source>
        <strain evidence="9">NBRC 103855</strain>
    </source>
</reference>
<name>A0ABQ5UEH6_9HYPH</name>
<keyword evidence="7 8" id="KW-0472">Membrane</keyword>
<feature type="transmembrane region" description="Helical" evidence="8">
    <location>
        <begin position="170"/>
        <end position="191"/>
    </location>
</feature>
<dbReference type="Proteomes" id="UP001161406">
    <property type="component" value="Unassembled WGS sequence"/>
</dbReference>
<evidence type="ECO:0000256" key="2">
    <source>
        <dbReference type="ARBA" id="ARBA00007935"/>
    </source>
</evidence>
<evidence type="ECO:0000256" key="4">
    <source>
        <dbReference type="ARBA" id="ARBA00022475"/>
    </source>
</evidence>
<dbReference type="Gene3D" id="1.10.3470.10">
    <property type="entry name" value="ABC transporter involved in vitamin B12 uptake, BtuC"/>
    <property type="match status" value="1"/>
</dbReference>
<evidence type="ECO:0000256" key="5">
    <source>
        <dbReference type="ARBA" id="ARBA00022692"/>
    </source>
</evidence>
<keyword evidence="10" id="KW-1185">Reference proteome</keyword>
<evidence type="ECO:0000256" key="8">
    <source>
        <dbReference type="SAM" id="Phobius"/>
    </source>
</evidence>
<keyword evidence="5 8" id="KW-0812">Transmembrane</keyword>
<evidence type="ECO:0000256" key="6">
    <source>
        <dbReference type="ARBA" id="ARBA00022989"/>
    </source>
</evidence>
<dbReference type="EMBL" id="BSNG01000001">
    <property type="protein sequence ID" value="GLQ10487.1"/>
    <property type="molecule type" value="Genomic_DNA"/>
</dbReference>
<evidence type="ECO:0000256" key="7">
    <source>
        <dbReference type="ARBA" id="ARBA00023136"/>
    </source>
</evidence>
<feature type="transmembrane region" description="Helical" evidence="8">
    <location>
        <begin position="331"/>
        <end position="348"/>
    </location>
</feature>
<feature type="transmembrane region" description="Helical" evidence="8">
    <location>
        <begin position="298"/>
        <end position="319"/>
    </location>
</feature>
<comment type="similarity">
    <text evidence="2">Belongs to the binding-protein-dependent transport system permease family. FecCD subfamily.</text>
</comment>
<comment type="caution">
    <text evidence="9">The sequence shown here is derived from an EMBL/GenBank/DDBJ whole genome shotgun (WGS) entry which is preliminary data.</text>
</comment>
<feature type="transmembrane region" description="Helical" evidence="8">
    <location>
        <begin position="211"/>
        <end position="233"/>
    </location>
</feature>
<feature type="transmembrane region" description="Helical" evidence="8">
    <location>
        <begin position="139"/>
        <end position="158"/>
    </location>
</feature>
<organism evidence="9 10">
    <name type="scientific">Devosia yakushimensis</name>
    <dbReference type="NCBI Taxonomy" id="470028"/>
    <lineage>
        <taxon>Bacteria</taxon>
        <taxon>Pseudomonadati</taxon>
        <taxon>Pseudomonadota</taxon>
        <taxon>Alphaproteobacteria</taxon>
        <taxon>Hyphomicrobiales</taxon>
        <taxon>Devosiaceae</taxon>
        <taxon>Devosia</taxon>
    </lineage>
</organism>